<dbReference type="OrthoDB" id="1431934at2759"/>
<evidence type="ECO:0000313" key="15">
    <source>
        <dbReference type="Proteomes" id="UP000054166"/>
    </source>
</evidence>
<evidence type="ECO:0000256" key="2">
    <source>
        <dbReference type="ARBA" id="ARBA00004906"/>
    </source>
</evidence>
<dbReference type="Proteomes" id="UP000054166">
    <property type="component" value="Unassembled WGS sequence"/>
</dbReference>
<dbReference type="InterPro" id="IPR017907">
    <property type="entry name" value="Znf_RING_CS"/>
</dbReference>
<keyword evidence="7 10" id="KW-0863">Zinc-finger</keyword>
<dbReference type="CDD" id="cd22584">
    <property type="entry name" value="Rcat_RBR_unk"/>
    <property type="match status" value="1"/>
</dbReference>
<dbReference type="PROSITE" id="PS51873">
    <property type="entry name" value="TRIAD"/>
    <property type="match status" value="1"/>
</dbReference>
<dbReference type="Gene3D" id="1.20.120.1750">
    <property type="match status" value="1"/>
</dbReference>
<proteinExistence type="predicted"/>
<evidence type="ECO:0000256" key="5">
    <source>
        <dbReference type="ARBA" id="ARBA00022723"/>
    </source>
</evidence>
<protein>
    <recommendedName>
        <fullName evidence="3">RBR-type E3 ubiquitin transferase</fullName>
        <ecNumber evidence="3">2.3.2.31</ecNumber>
    </recommendedName>
</protein>
<evidence type="ECO:0000256" key="8">
    <source>
        <dbReference type="ARBA" id="ARBA00022786"/>
    </source>
</evidence>
<evidence type="ECO:0000256" key="4">
    <source>
        <dbReference type="ARBA" id="ARBA00022679"/>
    </source>
</evidence>
<dbReference type="InterPro" id="IPR001841">
    <property type="entry name" value="Znf_RING"/>
</dbReference>
<dbReference type="InParanoid" id="A0A0C3EUW5"/>
<gene>
    <name evidence="14" type="ORF">PILCRDRAFT_77941</name>
</gene>
<comment type="catalytic activity">
    <reaction evidence="1">
        <text>[E2 ubiquitin-conjugating enzyme]-S-ubiquitinyl-L-cysteine + [acceptor protein]-L-lysine = [E2 ubiquitin-conjugating enzyme]-L-cysteine + [acceptor protein]-N(6)-ubiquitinyl-L-lysine.</text>
        <dbReference type="EC" id="2.3.2.31"/>
    </reaction>
</comment>
<keyword evidence="6" id="KW-0677">Repeat</keyword>
<dbReference type="STRING" id="765440.A0A0C3EUW5"/>
<dbReference type="Pfam" id="PF22605">
    <property type="entry name" value="IBR_2"/>
    <property type="match status" value="1"/>
</dbReference>
<dbReference type="PROSITE" id="PS50089">
    <property type="entry name" value="ZF_RING_2"/>
    <property type="match status" value="1"/>
</dbReference>
<feature type="domain" description="RING-type" evidence="13">
    <location>
        <begin position="136"/>
        <end position="352"/>
    </location>
</feature>
<evidence type="ECO:0000256" key="10">
    <source>
        <dbReference type="PROSITE-ProRule" id="PRU00175"/>
    </source>
</evidence>
<keyword evidence="4" id="KW-0808">Transferase</keyword>
<dbReference type="InterPro" id="IPR044066">
    <property type="entry name" value="TRIAD_supradom"/>
</dbReference>
<dbReference type="Gene3D" id="3.30.40.10">
    <property type="entry name" value="Zinc/RING finger domain, C3HC4 (zinc finger)"/>
    <property type="match status" value="1"/>
</dbReference>
<dbReference type="InterPro" id="IPR054694">
    <property type="entry name" value="Parkin-like_IBR"/>
</dbReference>
<dbReference type="PANTHER" id="PTHR11685">
    <property type="entry name" value="RBR FAMILY RING FINGER AND IBR DOMAIN-CONTAINING"/>
    <property type="match status" value="1"/>
</dbReference>
<organism evidence="14 15">
    <name type="scientific">Piloderma croceum (strain F 1598)</name>
    <dbReference type="NCBI Taxonomy" id="765440"/>
    <lineage>
        <taxon>Eukaryota</taxon>
        <taxon>Fungi</taxon>
        <taxon>Dikarya</taxon>
        <taxon>Basidiomycota</taxon>
        <taxon>Agaricomycotina</taxon>
        <taxon>Agaricomycetes</taxon>
        <taxon>Agaricomycetidae</taxon>
        <taxon>Atheliales</taxon>
        <taxon>Atheliaceae</taxon>
        <taxon>Piloderma</taxon>
    </lineage>
</organism>
<dbReference type="EC" id="2.3.2.31" evidence="3"/>
<feature type="domain" description="RING-type" evidence="12">
    <location>
        <begin position="140"/>
        <end position="188"/>
    </location>
</feature>
<accession>A0A0C3EUW5</accession>
<dbReference type="InterPro" id="IPR031127">
    <property type="entry name" value="E3_UB_ligase_RBR"/>
</dbReference>
<reference evidence="14 15" key="1">
    <citation type="submission" date="2014-04" db="EMBL/GenBank/DDBJ databases">
        <authorList>
            <consortium name="DOE Joint Genome Institute"/>
            <person name="Kuo A."/>
            <person name="Tarkka M."/>
            <person name="Buscot F."/>
            <person name="Kohler A."/>
            <person name="Nagy L.G."/>
            <person name="Floudas D."/>
            <person name="Copeland A."/>
            <person name="Barry K.W."/>
            <person name="Cichocki N."/>
            <person name="Veneault-Fourrey C."/>
            <person name="LaButti K."/>
            <person name="Lindquist E.A."/>
            <person name="Lipzen A."/>
            <person name="Lundell T."/>
            <person name="Morin E."/>
            <person name="Murat C."/>
            <person name="Sun H."/>
            <person name="Tunlid A."/>
            <person name="Henrissat B."/>
            <person name="Grigoriev I.V."/>
            <person name="Hibbett D.S."/>
            <person name="Martin F."/>
            <person name="Nordberg H.P."/>
            <person name="Cantor M.N."/>
            <person name="Hua S.X."/>
        </authorList>
    </citation>
    <scope>NUCLEOTIDE SEQUENCE [LARGE SCALE GENOMIC DNA]</scope>
    <source>
        <strain evidence="14 15">F 1598</strain>
    </source>
</reference>
<evidence type="ECO:0000256" key="9">
    <source>
        <dbReference type="ARBA" id="ARBA00022833"/>
    </source>
</evidence>
<evidence type="ECO:0000256" key="11">
    <source>
        <dbReference type="SAM" id="MobiDB-lite"/>
    </source>
</evidence>
<dbReference type="AlphaFoldDB" id="A0A0C3EUW5"/>
<evidence type="ECO:0000256" key="6">
    <source>
        <dbReference type="ARBA" id="ARBA00022737"/>
    </source>
</evidence>
<reference evidence="15" key="2">
    <citation type="submission" date="2015-01" db="EMBL/GenBank/DDBJ databases">
        <title>Evolutionary Origins and Diversification of the Mycorrhizal Mutualists.</title>
        <authorList>
            <consortium name="DOE Joint Genome Institute"/>
            <consortium name="Mycorrhizal Genomics Consortium"/>
            <person name="Kohler A."/>
            <person name="Kuo A."/>
            <person name="Nagy L.G."/>
            <person name="Floudas D."/>
            <person name="Copeland A."/>
            <person name="Barry K.W."/>
            <person name="Cichocki N."/>
            <person name="Veneault-Fourrey C."/>
            <person name="LaButti K."/>
            <person name="Lindquist E.A."/>
            <person name="Lipzen A."/>
            <person name="Lundell T."/>
            <person name="Morin E."/>
            <person name="Murat C."/>
            <person name="Riley R."/>
            <person name="Ohm R."/>
            <person name="Sun H."/>
            <person name="Tunlid A."/>
            <person name="Henrissat B."/>
            <person name="Grigoriev I.V."/>
            <person name="Hibbett D.S."/>
            <person name="Martin F."/>
        </authorList>
    </citation>
    <scope>NUCLEOTIDE SEQUENCE [LARGE SCALE GENOMIC DNA]</scope>
    <source>
        <strain evidence="15">F 1598</strain>
    </source>
</reference>
<evidence type="ECO:0000259" key="12">
    <source>
        <dbReference type="PROSITE" id="PS50089"/>
    </source>
</evidence>
<dbReference type="HOGENOM" id="CLU_781007_0_0_1"/>
<dbReference type="GO" id="GO:0061630">
    <property type="term" value="F:ubiquitin protein ligase activity"/>
    <property type="evidence" value="ECO:0007669"/>
    <property type="project" value="UniProtKB-EC"/>
</dbReference>
<dbReference type="SMART" id="SM00184">
    <property type="entry name" value="RING"/>
    <property type="match status" value="2"/>
</dbReference>
<evidence type="ECO:0000313" key="14">
    <source>
        <dbReference type="EMBL" id="KIM76320.1"/>
    </source>
</evidence>
<keyword evidence="9" id="KW-0862">Zinc</keyword>
<evidence type="ECO:0000256" key="3">
    <source>
        <dbReference type="ARBA" id="ARBA00012251"/>
    </source>
</evidence>
<keyword evidence="15" id="KW-1185">Reference proteome</keyword>
<keyword evidence="5" id="KW-0479">Metal-binding</keyword>
<evidence type="ECO:0000256" key="7">
    <source>
        <dbReference type="ARBA" id="ARBA00022771"/>
    </source>
</evidence>
<comment type="pathway">
    <text evidence="2">Protein modification; protein ubiquitination.</text>
</comment>
<feature type="region of interest" description="Disordered" evidence="11">
    <location>
        <begin position="1"/>
        <end position="48"/>
    </location>
</feature>
<feature type="compositionally biased region" description="Polar residues" evidence="11">
    <location>
        <begin position="33"/>
        <end position="43"/>
    </location>
</feature>
<dbReference type="Pfam" id="PF13639">
    <property type="entry name" value="zf-RING_2"/>
    <property type="match status" value="1"/>
</dbReference>
<dbReference type="GO" id="GO:0008270">
    <property type="term" value="F:zinc ion binding"/>
    <property type="evidence" value="ECO:0007669"/>
    <property type="project" value="UniProtKB-KW"/>
</dbReference>
<evidence type="ECO:0000256" key="1">
    <source>
        <dbReference type="ARBA" id="ARBA00001798"/>
    </source>
</evidence>
<keyword evidence="8" id="KW-0833">Ubl conjugation pathway</keyword>
<name>A0A0C3EUW5_PILCF</name>
<sequence>MGETGINGSRAEQPEHQIDIKTVPADPPALGLQNFSPTFQNQGENHEDREKVERAFRNHQFGTHHPASDYTQIARAVVGPLPSTSHQLRPSPASLQHIKEDYRGVVPGDLYGERTPQVFNEEPPPQYERPENNLQRRFECGVCMDMQPEDDVTFLDPCKHNFCMNCIKNHIGSQLSERRFPILCPVCKAERGTTNPGIVTDALVQQAGITEEQYKIWVELEMTRFSVPLHCRKCNQSFNVDRQDFEQMNTISCPLRGCTHIWCKQCQQTVNGIGLQHSCNGESELNYLMTERGWKYCPSCKTPIEKEEGCNHMTCISPGCYTHFCYICGESIIRSTRSNDISAAIDAHCRSCKLN</sequence>
<dbReference type="SUPFAM" id="SSF57850">
    <property type="entry name" value="RING/U-box"/>
    <property type="match status" value="2"/>
</dbReference>
<dbReference type="EMBL" id="KN833036">
    <property type="protein sequence ID" value="KIM76320.1"/>
    <property type="molecule type" value="Genomic_DNA"/>
</dbReference>
<dbReference type="InterPro" id="IPR013083">
    <property type="entry name" value="Znf_RING/FYVE/PHD"/>
</dbReference>
<dbReference type="GO" id="GO:0016567">
    <property type="term" value="P:protein ubiquitination"/>
    <property type="evidence" value="ECO:0007669"/>
    <property type="project" value="InterPro"/>
</dbReference>
<dbReference type="PROSITE" id="PS00518">
    <property type="entry name" value="ZF_RING_1"/>
    <property type="match status" value="1"/>
</dbReference>
<evidence type="ECO:0000259" key="13">
    <source>
        <dbReference type="PROSITE" id="PS51873"/>
    </source>
</evidence>